<name>A0A841CKM1_9PSEU</name>
<dbReference type="PANTHER" id="PTHR43877">
    <property type="entry name" value="AMINOALKYLPHOSPHONATE N-ACETYLTRANSFERASE-RELATED-RELATED"/>
    <property type="match status" value="1"/>
</dbReference>
<keyword evidence="2" id="KW-0012">Acyltransferase</keyword>
<sequence length="328" mass="36822">MSPEVVKLDPHRAGQAELAEYVRIRQANADPEDDELDFDSVVARMRNPFPGLGDAAYWLVRNENGVVGLAYLRLPEDENSHMALTEVVVDPEHRRQGIGTAVLRALLPEMRARARRVVEGWLVVQDSPGDRWAKSLGFRTVRTVVRMGLEIADADRSRWEVRTPEGYRLERWVGAVPEGLLAPYAEARSAIHDAPTGQTEFRQPDWTPERIREGEAEARGQGVEQRVVVALHGDAVVGLTEVIRLPRRPDEYYQGDTAVLAAHRGRRIGLWLKGEMARWLVADRPGLQRITTATESDNEHMIRVNREMGFHTVRSVLVLAQDISALGG</sequence>
<evidence type="ECO:0000259" key="3">
    <source>
        <dbReference type="PROSITE" id="PS51186"/>
    </source>
</evidence>
<reference evidence="4 5" key="1">
    <citation type="submission" date="2020-08" db="EMBL/GenBank/DDBJ databases">
        <title>Genomic Encyclopedia of Type Strains, Phase III (KMG-III): the genomes of soil and plant-associated and newly described type strains.</title>
        <authorList>
            <person name="Whitman W."/>
        </authorList>
    </citation>
    <scope>NUCLEOTIDE SEQUENCE [LARGE SCALE GENOMIC DNA]</scope>
    <source>
        <strain evidence="4 5">CECT 8640</strain>
    </source>
</reference>
<dbReference type="EMBL" id="JACHJN010000006">
    <property type="protein sequence ID" value="MBB5957483.1"/>
    <property type="molecule type" value="Genomic_DNA"/>
</dbReference>
<evidence type="ECO:0000256" key="2">
    <source>
        <dbReference type="ARBA" id="ARBA00023315"/>
    </source>
</evidence>
<evidence type="ECO:0000313" key="4">
    <source>
        <dbReference type="EMBL" id="MBB5957483.1"/>
    </source>
</evidence>
<proteinExistence type="predicted"/>
<dbReference type="InterPro" id="IPR050832">
    <property type="entry name" value="Bact_Acetyltransf"/>
</dbReference>
<dbReference type="CDD" id="cd04301">
    <property type="entry name" value="NAT_SF"/>
    <property type="match status" value="2"/>
</dbReference>
<evidence type="ECO:0000256" key="1">
    <source>
        <dbReference type="ARBA" id="ARBA00022679"/>
    </source>
</evidence>
<dbReference type="Proteomes" id="UP000547510">
    <property type="component" value="Unassembled WGS sequence"/>
</dbReference>
<accession>A0A841CKM1</accession>
<keyword evidence="5" id="KW-1185">Reference proteome</keyword>
<dbReference type="RefSeq" id="WP_184692618.1">
    <property type="nucleotide sequence ID" value="NZ_JACHJN010000006.1"/>
</dbReference>
<feature type="domain" description="N-acetyltransferase" evidence="3">
    <location>
        <begin position="185"/>
        <end position="324"/>
    </location>
</feature>
<dbReference type="Pfam" id="PF00583">
    <property type="entry name" value="Acetyltransf_1"/>
    <property type="match status" value="2"/>
</dbReference>
<dbReference type="GO" id="GO:0016747">
    <property type="term" value="F:acyltransferase activity, transferring groups other than amino-acyl groups"/>
    <property type="evidence" value="ECO:0007669"/>
    <property type="project" value="InterPro"/>
</dbReference>
<dbReference type="SUPFAM" id="SSF55729">
    <property type="entry name" value="Acyl-CoA N-acyltransferases (Nat)"/>
    <property type="match status" value="2"/>
</dbReference>
<organism evidence="4 5">
    <name type="scientific">Saccharothrix tamanrassetensis</name>
    <dbReference type="NCBI Taxonomy" id="1051531"/>
    <lineage>
        <taxon>Bacteria</taxon>
        <taxon>Bacillati</taxon>
        <taxon>Actinomycetota</taxon>
        <taxon>Actinomycetes</taxon>
        <taxon>Pseudonocardiales</taxon>
        <taxon>Pseudonocardiaceae</taxon>
        <taxon>Saccharothrix</taxon>
    </lineage>
</organism>
<dbReference type="PROSITE" id="PS51186">
    <property type="entry name" value="GNAT"/>
    <property type="match status" value="2"/>
</dbReference>
<gene>
    <name evidence="4" type="ORF">FHS29_004078</name>
</gene>
<comment type="caution">
    <text evidence="4">The sequence shown here is derived from an EMBL/GenBank/DDBJ whole genome shotgun (WGS) entry which is preliminary data.</text>
</comment>
<feature type="domain" description="N-acetyltransferase" evidence="3">
    <location>
        <begin position="3"/>
        <end position="152"/>
    </location>
</feature>
<protein>
    <submittedName>
        <fullName evidence="4">Mycothiol synthase</fullName>
    </submittedName>
</protein>
<dbReference type="InterPro" id="IPR016181">
    <property type="entry name" value="Acyl_CoA_acyltransferase"/>
</dbReference>
<dbReference type="AlphaFoldDB" id="A0A841CKM1"/>
<dbReference type="InterPro" id="IPR000182">
    <property type="entry name" value="GNAT_dom"/>
</dbReference>
<keyword evidence="1" id="KW-0808">Transferase</keyword>
<evidence type="ECO:0000313" key="5">
    <source>
        <dbReference type="Proteomes" id="UP000547510"/>
    </source>
</evidence>
<dbReference type="Gene3D" id="3.40.630.30">
    <property type="match status" value="1"/>
</dbReference>